<keyword evidence="6" id="KW-1185">Reference proteome</keyword>
<dbReference type="Gene3D" id="3.50.50.60">
    <property type="entry name" value="FAD/NAD(P)-binding domain"/>
    <property type="match status" value="1"/>
</dbReference>
<gene>
    <name evidence="5" type="ORF">BDV98DRAFT_593681</name>
</gene>
<proteinExistence type="predicted"/>
<dbReference type="AlphaFoldDB" id="A0A5C3QI45"/>
<evidence type="ECO:0000256" key="2">
    <source>
        <dbReference type="ARBA" id="ARBA00022827"/>
    </source>
</evidence>
<sequence length="461" mass="50468">MADLPYNGDDPASSNEASFRVAIIGGGMCGLLLAIALHRSGIDVEVFESASESGEVGASVSLGWNALSALKHMGLFDALLEQSGQKPQAKPVEFTVDHPDGEIEAWVVGIEDLPPDLTLRRAAFLDAFAPMFPSARKHFNKKCTDISYEHSSGLYHLHFQDGISRHAHLVIGADGIRSNVRRIVAQGPAIYGDTDQQELASGSRLKDDDKLMFTGLKLYRALVPYEVLQQAGLKRDLNKVKSCLGPGGLLFTIPIKNGTWINIAAWSIVSPNPPGTINPPLPAPWTTKEVPNDVLLDAFSEWSDDSKVILQNMGNPHCWAIHTVGPVLDTYVNGRIALIGDAAHASTPFYGTGVGQGIEDVFLLWKLLSDRRTSLNNLKGVLQAYDTFRPPRANRLVIASGEAPRIWPILADQNLEQSVKAETMKNWEEIWRGTRNHDVKADGAAAVRWMEEQGYFTRDSS</sequence>
<evidence type="ECO:0000313" key="6">
    <source>
        <dbReference type="Proteomes" id="UP000305067"/>
    </source>
</evidence>
<dbReference type="GO" id="GO:0044550">
    <property type="term" value="P:secondary metabolite biosynthetic process"/>
    <property type="evidence" value="ECO:0007669"/>
    <property type="project" value="TreeGrafter"/>
</dbReference>
<evidence type="ECO:0000259" key="4">
    <source>
        <dbReference type="Pfam" id="PF01494"/>
    </source>
</evidence>
<accession>A0A5C3QI45</accession>
<keyword evidence="2" id="KW-0274">FAD</keyword>
<keyword evidence="3" id="KW-0560">Oxidoreductase</keyword>
<dbReference type="PRINTS" id="PR00420">
    <property type="entry name" value="RNGMNOXGNASE"/>
</dbReference>
<dbReference type="InterPro" id="IPR002938">
    <property type="entry name" value="FAD-bd"/>
</dbReference>
<dbReference type="InterPro" id="IPR051104">
    <property type="entry name" value="FAD_monoxygenase"/>
</dbReference>
<protein>
    <recommendedName>
        <fullName evidence="4">FAD-binding domain-containing protein</fullName>
    </recommendedName>
</protein>
<evidence type="ECO:0000256" key="3">
    <source>
        <dbReference type="ARBA" id="ARBA00023002"/>
    </source>
</evidence>
<feature type="domain" description="FAD-binding" evidence="4">
    <location>
        <begin position="20"/>
        <end position="184"/>
    </location>
</feature>
<evidence type="ECO:0000313" key="5">
    <source>
        <dbReference type="EMBL" id="TFL00820.1"/>
    </source>
</evidence>
<dbReference type="EMBL" id="ML178827">
    <property type="protein sequence ID" value="TFL00820.1"/>
    <property type="molecule type" value="Genomic_DNA"/>
</dbReference>
<reference evidence="5 6" key="1">
    <citation type="journal article" date="2019" name="Nat. Ecol. Evol.">
        <title>Megaphylogeny resolves global patterns of mushroom evolution.</title>
        <authorList>
            <person name="Varga T."/>
            <person name="Krizsan K."/>
            <person name="Foldi C."/>
            <person name="Dima B."/>
            <person name="Sanchez-Garcia M."/>
            <person name="Sanchez-Ramirez S."/>
            <person name="Szollosi G.J."/>
            <person name="Szarkandi J.G."/>
            <person name="Papp V."/>
            <person name="Albert L."/>
            <person name="Andreopoulos W."/>
            <person name="Angelini C."/>
            <person name="Antonin V."/>
            <person name="Barry K.W."/>
            <person name="Bougher N.L."/>
            <person name="Buchanan P."/>
            <person name="Buyck B."/>
            <person name="Bense V."/>
            <person name="Catcheside P."/>
            <person name="Chovatia M."/>
            <person name="Cooper J."/>
            <person name="Damon W."/>
            <person name="Desjardin D."/>
            <person name="Finy P."/>
            <person name="Geml J."/>
            <person name="Haridas S."/>
            <person name="Hughes K."/>
            <person name="Justo A."/>
            <person name="Karasinski D."/>
            <person name="Kautmanova I."/>
            <person name="Kiss B."/>
            <person name="Kocsube S."/>
            <person name="Kotiranta H."/>
            <person name="LaButti K.M."/>
            <person name="Lechner B.E."/>
            <person name="Liimatainen K."/>
            <person name="Lipzen A."/>
            <person name="Lukacs Z."/>
            <person name="Mihaltcheva S."/>
            <person name="Morgado L.N."/>
            <person name="Niskanen T."/>
            <person name="Noordeloos M.E."/>
            <person name="Ohm R.A."/>
            <person name="Ortiz-Santana B."/>
            <person name="Ovrebo C."/>
            <person name="Racz N."/>
            <person name="Riley R."/>
            <person name="Savchenko A."/>
            <person name="Shiryaev A."/>
            <person name="Soop K."/>
            <person name="Spirin V."/>
            <person name="Szebenyi C."/>
            <person name="Tomsovsky M."/>
            <person name="Tulloss R.E."/>
            <person name="Uehling J."/>
            <person name="Grigoriev I.V."/>
            <person name="Vagvolgyi C."/>
            <person name="Papp T."/>
            <person name="Martin F.M."/>
            <person name="Miettinen O."/>
            <person name="Hibbett D.S."/>
            <person name="Nagy L.G."/>
        </authorList>
    </citation>
    <scope>NUCLEOTIDE SEQUENCE [LARGE SCALE GENOMIC DNA]</scope>
    <source>
        <strain evidence="5 6">CBS 309.79</strain>
    </source>
</reference>
<dbReference type="GO" id="GO:0071949">
    <property type="term" value="F:FAD binding"/>
    <property type="evidence" value="ECO:0007669"/>
    <property type="project" value="InterPro"/>
</dbReference>
<dbReference type="Pfam" id="PF01494">
    <property type="entry name" value="FAD_binding_3"/>
    <property type="match status" value="2"/>
</dbReference>
<keyword evidence="1" id="KW-0285">Flavoprotein</keyword>
<dbReference type="STRING" id="1884261.A0A5C3QI45"/>
<dbReference type="OrthoDB" id="417877at2759"/>
<dbReference type="Proteomes" id="UP000305067">
    <property type="component" value="Unassembled WGS sequence"/>
</dbReference>
<dbReference type="SUPFAM" id="SSF51905">
    <property type="entry name" value="FAD/NAD(P)-binding domain"/>
    <property type="match status" value="1"/>
</dbReference>
<dbReference type="GO" id="GO:0016491">
    <property type="term" value="F:oxidoreductase activity"/>
    <property type="evidence" value="ECO:0007669"/>
    <property type="project" value="UniProtKB-KW"/>
</dbReference>
<name>A0A5C3QI45_9AGAR</name>
<feature type="domain" description="FAD-binding" evidence="4">
    <location>
        <begin position="327"/>
        <end position="397"/>
    </location>
</feature>
<dbReference type="PANTHER" id="PTHR46720:SF3">
    <property type="entry name" value="FAD-BINDING DOMAIN-CONTAINING PROTEIN-RELATED"/>
    <property type="match status" value="1"/>
</dbReference>
<organism evidence="5 6">
    <name type="scientific">Pterulicium gracile</name>
    <dbReference type="NCBI Taxonomy" id="1884261"/>
    <lineage>
        <taxon>Eukaryota</taxon>
        <taxon>Fungi</taxon>
        <taxon>Dikarya</taxon>
        <taxon>Basidiomycota</taxon>
        <taxon>Agaricomycotina</taxon>
        <taxon>Agaricomycetes</taxon>
        <taxon>Agaricomycetidae</taxon>
        <taxon>Agaricales</taxon>
        <taxon>Pleurotineae</taxon>
        <taxon>Pterulaceae</taxon>
        <taxon>Pterulicium</taxon>
    </lineage>
</organism>
<evidence type="ECO:0000256" key="1">
    <source>
        <dbReference type="ARBA" id="ARBA00022630"/>
    </source>
</evidence>
<dbReference type="PANTHER" id="PTHR46720">
    <property type="entry name" value="HYDROXYLASE, PUTATIVE (AFU_ORTHOLOGUE AFUA_3G01460)-RELATED"/>
    <property type="match status" value="1"/>
</dbReference>
<dbReference type="InterPro" id="IPR036188">
    <property type="entry name" value="FAD/NAD-bd_sf"/>
</dbReference>